<feature type="domain" description="Cytochrome c" evidence="16">
    <location>
        <begin position="28"/>
        <end position="129"/>
    </location>
</feature>
<feature type="binding site" description="covalent" evidence="13">
    <location>
        <position position="198"/>
    </location>
    <ligand>
        <name>heme c</name>
        <dbReference type="ChEBI" id="CHEBI:61717"/>
        <label>2</label>
    </ligand>
</feature>
<feature type="compositionally biased region" description="Acidic residues" evidence="15">
    <location>
        <begin position="15"/>
        <end position="25"/>
    </location>
</feature>
<comment type="PTM">
    <text evidence="13">Binds 2 heme groups per subunit.</text>
</comment>
<evidence type="ECO:0000256" key="7">
    <source>
        <dbReference type="ARBA" id="ARBA00022764"/>
    </source>
</evidence>
<keyword evidence="6" id="KW-0732">Signal</keyword>
<keyword evidence="8" id="KW-0249">Electron transport</keyword>
<comment type="pathway">
    <text evidence="2">One-carbon metabolism; methylamine degradation.</text>
</comment>
<gene>
    <name evidence="17" type="ORF">L2672_16020</name>
</gene>
<keyword evidence="10 14" id="KW-0408">Iron</keyword>
<keyword evidence="3" id="KW-0813">Transport</keyword>
<dbReference type="AlphaFoldDB" id="A0A9X2CMZ5"/>
<reference evidence="17" key="1">
    <citation type="submission" date="2022-01" db="EMBL/GenBank/DDBJ databases">
        <title>Whole genome-based taxonomy of the Shewanellaceae.</title>
        <authorList>
            <person name="Martin-Rodriguez A.J."/>
        </authorList>
    </citation>
    <scope>NUCLEOTIDE SEQUENCE</scope>
    <source>
        <strain evidence="17">DSM 16422</strain>
    </source>
</reference>
<feature type="region of interest" description="Disordered" evidence="15">
    <location>
        <begin position="1"/>
        <end position="25"/>
    </location>
</feature>
<evidence type="ECO:0000256" key="9">
    <source>
        <dbReference type="ARBA" id="ARBA00023002"/>
    </source>
</evidence>
<dbReference type="PROSITE" id="PS51007">
    <property type="entry name" value="CYTC"/>
    <property type="match status" value="2"/>
</dbReference>
<feature type="binding site" description="axial binding residue" evidence="14">
    <location>
        <position position="199"/>
    </location>
    <ligand>
        <name>heme c</name>
        <dbReference type="ChEBI" id="CHEBI:61717"/>
        <label>2</label>
    </ligand>
    <ligandPart>
        <name>Fe</name>
        <dbReference type="ChEBI" id="CHEBI:18248"/>
    </ligandPart>
</feature>
<dbReference type="GO" id="GO:0042597">
    <property type="term" value="C:periplasmic space"/>
    <property type="evidence" value="ECO:0007669"/>
    <property type="project" value="UniProtKB-SubCell"/>
</dbReference>
<feature type="binding site" description="covalent" evidence="13">
    <location>
        <position position="53"/>
    </location>
    <ligand>
        <name>heme c</name>
        <dbReference type="ChEBI" id="CHEBI:61717"/>
        <label>1</label>
    </ligand>
</feature>
<evidence type="ECO:0000256" key="10">
    <source>
        <dbReference type="ARBA" id="ARBA00023004"/>
    </source>
</evidence>
<keyword evidence="18" id="KW-1185">Reference proteome</keyword>
<evidence type="ECO:0000256" key="15">
    <source>
        <dbReference type="SAM" id="MobiDB-lite"/>
    </source>
</evidence>
<dbReference type="GO" id="GO:0009055">
    <property type="term" value="F:electron transfer activity"/>
    <property type="evidence" value="ECO:0007669"/>
    <property type="project" value="InterPro"/>
</dbReference>
<evidence type="ECO:0000256" key="2">
    <source>
        <dbReference type="ARBA" id="ARBA00004856"/>
    </source>
</evidence>
<feature type="compositionally biased region" description="Polar residues" evidence="15">
    <location>
        <begin position="1"/>
        <end position="13"/>
    </location>
</feature>
<evidence type="ECO:0000256" key="11">
    <source>
        <dbReference type="ARBA" id="ARBA00058991"/>
    </source>
</evidence>
<accession>A0A9X2CMZ5</accession>
<keyword evidence="4 13" id="KW-0349">Heme</keyword>
<evidence type="ECO:0000256" key="14">
    <source>
        <dbReference type="PIRSR" id="PIRSR000294-2"/>
    </source>
</evidence>
<feature type="binding site" description="covalent" evidence="13">
    <location>
        <position position="50"/>
    </location>
    <ligand>
        <name>heme c</name>
        <dbReference type="ChEBI" id="CHEBI:61717"/>
        <label>1</label>
    </ligand>
</feature>
<dbReference type="InterPro" id="IPR026259">
    <property type="entry name" value="MauG/Cytc_peroxidase"/>
</dbReference>
<dbReference type="InterPro" id="IPR051395">
    <property type="entry name" value="Cytochrome_c_Peroxidase/MauG"/>
</dbReference>
<comment type="caution">
    <text evidence="17">The sequence shown here is derived from an EMBL/GenBank/DDBJ whole genome shotgun (WGS) entry which is preliminary data.</text>
</comment>
<dbReference type="Proteomes" id="UP001139333">
    <property type="component" value="Unassembled WGS sequence"/>
</dbReference>
<dbReference type="Pfam" id="PF03150">
    <property type="entry name" value="CCP_MauG"/>
    <property type="match status" value="1"/>
</dbReference>
<dbReference type="GO" id="GO:0046872">
    <property type="term" value="F:metal ion binding"/>
    <property type="evidence" value="ECO:0007669"/>
    <property type="project" value="UniProtKB-KW"/>
</dbReference>
<comment type="subcellular location">
    <subcellularLocation>
        <location evidence="1">Periplasm</location>
    </subcellularLocation>
</comment>
<dbReference type="EMBL" id="JAKIKP010000016">
    <property type="protein sequence ID" value="MCL1144185.1"/>
    <property type="molecule type" value="Genomic_DNA"/>
</dbReference>
<keyword evidence="5 14" id="KW-0479">Metal-binding</keyword>
<evidence type="ECO:0000256" key="1">
    <source>
        <dbReference type="ARBA" id="ARBA00004418"/>
    </source>
</evidence>
<evidence type="ECO:0000256" key="5">
    <source>
        <dbReference type="ARBA" id="ARBA00022723"/>
    </source>
</evidence>
<dbReference type="PANTHER" id="PTHR30600">
    <property type="entry name" value="CYTOCHROME C PEROXIDASE-RELATED"/>
    <property type="match status" value="1"/>
</dbReference>
<evidence type="ECO:0000313" key="17">
    <source>
        <dbReference type="EMBL" id="MCL1144185.1"/>
    </source>
</evidence>
<evidence type="ECO:0000256" key="3">
    <source>
        <dbReference type="ARBA" id="ARBA00022448"/>
    </source>
</evidence>
<dbReference type="InterPro" id="IPR036909">
    <property type="entry name" value="Cyt_c-like_dom_sf"/>
</dbReference>
<dbReference type="SUPFAM" id="SSF46626">
    <property type="entry name" value="Cytochrome c"/>
    <property type="match status" value="2"/>
</dbReference>
<keyword evidence="7" id="KW-0574">Periplasm</keyword>
<evidence type="ECO:0000256" key="13">
    <source>
        <dbReference type="PIRSR" id="PIRSR000294-1"/>
    </source>
</evidence>
<evidence type="ECO:0000256" key="6">
    <source>
        <dbReference type="ARBA" id="ARBA00022729"/>
    </source>
</evidence>
<dbReference type="InterPro" id="IPR004852">
    <property type="entry name" value="Di-haem_cyt_c_peroxidsae"/>
</dbReference>
<protein>
    <recommendedName>
        <fullName evidence="12">Methylamine utilization protein MauG</fullName>
    </recommendedName>
</protein>
<evidence type="ECO:0000256" key="12">
    <source>
        <dbReference type="ARBA" id="ARBA00073576"/>
    </source>
</evidence>
<evidence type="ECO:0000256" key="4">
    <source>
        <dbReference type="ARBA" id="ARBA00022617"/>
    </source>
</evidence>
<feature type="binding site" description="covalent" evidence="13">
    <location>
        <position position="195"/>
    </location>
    <ligand>
        <name>heme c</name>
        <dbReference type="ChEBI" id="CHEBI:61717"/>
        <label>2</label>
    </ligand>
</feature>
<organism evidence="17 18">
    <name type="scientific">Shewanella gaetbuli</name>
    <dbReference type="NCBI Taxonomy" id="220752"/>
    <lineage>
        <taxon>Bacteria</taxon>
        <taxon>Pseudomonadati</taxon>
        <taxon>Pseudomonadota</taxon>
        <taxon>Gammaproteobacteria</taxon>
        <taxon>Alteromonadales</taxon>
        <taxon>Shewanellaceae</taxon>
        <taxon>Shewanella</taxon>
    </lineage>
</organism>
<dbReference type="GO" id="GO:0004130">
    <property type="term" value="F:cytochrome-c peroxidase activity"/>
    <property type="evidence" value="ECO:0007669"/>
    <property type="project" value="TreeGrafter"/>
</dbReference>
<comment type="cofactor">
    <cofactor evidence="13">
        <name>heme</name>
        <dbReference type="ChEBI" id="CHEBI:30413"/>
    </cofactor>
    <text evidence="13">Binds 2 heme groups.</text>
</comment>
<dbReference type="PIRSF" id="PIRSF000294">
    <property type="entry name" value="Cytochrome-c_peroxidase"/>
    <property type="match status" value="1"/>
</dbReference>
<evidence type="ECO:0000256" key="8">
    <source>
        <dbReference type="ARBA" id="ARBA00022982"/>
    </source>
</evidence>
<evidence type="ECO:0000313" key="18">
    <source>
        <dbReference type="Proteomes" id="UP001139333"/>
    </source>
</evidence>
<dbReference type="Gene3D" id="1.10.760.10">
    <property type="entry name" value="Cytochrome c-like domain"/>
    <property type="match status" value="2"/>
</dbReference>
<comment type="function">
    <text evidence="11">Involved in methylamine metabolism. Essential for the maturation of the beta subunit of MADH, presumably via a step in the biosynthesis of tryptophan tryptophylquinone (TTQ), the cofactor of MADH.</text>
</comment>
<keyword evidence="9" id="KW-0560">Oxidoreductase</keyword>
<dbReference type="GO" id="GO:0020037">
    <property type="term" value="F:heme binding"/>
    <property type="evidence" value="ECO:0007669"/>
    <property type="project" value="InterPro"/>
</dbReference>
<evidence type="ECO:0000259" key="16">
    <source>
        <dbReference type="PROSITE" id="PS51007"/>
    </source>
</evidence>
<name>A0A9X2CMZ5_9GAMM</name>
<dbReference type="RefSeq" id="WP_248996852.1">
    <property type="nucleotide sequence ID" value="NZ_JAKIKP010000016.1"/>
</dbReference>
<feature type="binding site" description="axial binding residue" evidence="14">
    <location>
        <position position="54"/>
    </location>
    <ligand>
        <name>heme c</name>
        <dbReference type="ChEBI" id="CHEBI:61717"/>
        <label>1</label>
    </ligand>
    <ligandPart>
        <name>Fe</name>
        <dbReference type="ChEBI" id="CHEBI:18248"/>
    </ligandPart>
</feature>
<dbReference type="PANTHER" id="PTHR30600:SF10">
    <property type="entry name" value="BLL6722 PROTEIN"/>
    <property type="match status" value="1"/>
</dbReference>
<dbReference type="InterPro" id="IPR009056">
    <property type="entry name" value="Cyt_c-like_dom"/>
</dbReference>
<proteinExistence type="predicted"/>
<sequence>MQTSMATPLSTPSLDDIEYPEGEPPTEAEVYLGKLLFFDERLSGNRQMSCATCHNPDMGFSDGLKVSLGNDDKPLSRHTPSLYNLAWGSSFFADGRVSTLEHQVLMPIFSSDEMNLSKQTLLDRLNSEKLYQQRFKQVYDIETIDTQHISQAFSAFLRSIIAINSPYDQYLKGNQFAISKEAISGLKLFTGKANCIRCHDGPNFTDDSFHSLGIATIDKGKGVIDNDASMNFRFKTPTLRNITLTAPYMHNGSIADLESVIHFYNRGGGSGPNKDSLIQPLNLSDVEIRNLLTFLATLTDPILIERPRLPELYQAKITTISGENK</sequence>
<feature type="domain" description="Cytochrome c" evidence="16">
    <location>
        <begin position="180"/>
        <end position="299"/>
    </location>
</feature>
<dbReference type="FunFam" id="1.10.760.10:FF:000019">
    <property type="entry name" value="Di-heme cytochrome C peroxidase"/>
    <property type="match status" value="1"/>
</dbReference>